<dbReference type="AlphaFoldDB" id="A0A0A8YQ16"/>
<dbReference type="EMBL" id="GBRH01270032">
    <property type="protein sequence ID" value="JAD27863.1"/>
    <property type="molecule type" value="Transcribed_RNA"/>
</dbReference>
<accession>A0A0A8YQ16</accession>
<protein>
    <submittedName>
        <fullName evidence="1">Similar to Callose synthase 3</fullName>
    </submittedName>
</protein>
<evidence type="ECO:0000313" key="1">
    <source>
        <dbReference type="EMBL" id="JAD27863.1"/>
    </source>
</evidence>
<reference evidence="1" key="1">
    <citation type="submission" date="2014-09" db="EMBL/GenBank/DDBJ databases">
        <authorList>
            <person name="Magalhaes I.L.F."/>
            <person name="Oliveira U."/>
            <person name="Santos F.R."/>
            <person name="Vidigal T.H.D.A."/>
            <person name="Brescovit A.D."/>
            <person name="Santos A.J."/>
        </authorList>
    </citation>
    <scope>NUCLEOTIDE SEQUENCE</scope>
    <source>
        <tissue evidence="1">Shoot tissue taken approximately 20 cm above the soil surface</tissue>
    </source>
</reference>
<name>A0A0A8YQ16_ARUDO</name>
<organism evidence="1">
    <name type="scientific">Arundo donax</name>
    <name type="common">Giant reed</name>
    <name type="synonym">Donax arundinaceus</name>
    <dbReference type="NCBI Taxonomy" id="35708"/>
    <lineage>
        <taxon>Eukaryota</taxon>
        <taxon>Viridiplantae</taxon>
        <taxon>Streptophyta</taxon>
        <taxon>Embryophyta</taxon>
        <taxon>Tracheophyta</taxon>
        <taxon>Spermatophyta</taxon>
        <taxon>Magnoliopsida</taxon>
        <taxon>Liliopsida</taxon>
        <taxon>Poales</taxon>
        <taxon>Poaceae</taxon>
        <taxon>PACMAD clade</taxon>
        <taxon>Arundinoideae</taxon>
        <taxon>Arundineae</taxon>
        <taxon>Arundo</taxon>
    </lineage>
</organism>
<reference evidence="1" key="2">
    <citation type="journal article" date="2015" name="Data Brief">
        <title>Shoot transcriptome of the giant reed, Arundo donax.</title>
        <authorList>
            <person name="Barrero R.A."/>
            <person name="Guerrero F.D."/>
            <person name="Moolhuijzen P."/>
            <person name="Goolsby J.A."/>
            <person name="Tidwell J."/>
            <person name="Bellgard S.E."/>
            <person name="Bellgard M.I."/>
        </authorList>
    </citation>
    <scope>NUCLEOTIDE SEQUENCE</scope>
    <source>
        <tissue evidence="1">Shoot tissue taken approximately 20 cm above the soil surface</tissue>
    </source>
</reference>
<sequence>MDDSDQYHANFLYLLQDQSDSPTCMYRSQVRS</sequence>
<proteinExistence type="predicted"/>